<evidence type="ECO:0000256" key="2">
    <source>
        <dbReference type="ARBA" id="ARBA00022723"/>
    </source>
</evidence>
<keyword evidence="3" id="KW-0862">Zinc</keyword>
<evidence type="ECO:0000256" key="3">
    <source>
        <dbReference type="ARBA" id="ARBA00022833"/>
    </source>
</evidence>
<evidence type="ECO:0000256" key="1">
    <source>
        <dbReference type="ARBA" id="ARBA00005495"/>
    </source>
</evidence>
<reference evidence="5 6" key="1">
    <citation type="journal article" date="2016" name="Nat. Commun.">
        <title>Ectomycorrhizal ecology is imprinted in the genome of the dominant symbiotic fungus Cenococcum geophilum.</title>
        <authorList>
            <consortium name="DOE Joint Genome Institute"/>
            <person name="Peter M."/>
            <person name="Kohler A."/>
            <person name="Ohm R.A."/>
            <person name="Kuo A."/>
            <person name="Krutzmann J."/>
            <person name="Morin E."/>
            <person name="Arend M."/>
            <person name="Barry K.W."/>
            <person name="Binder M."/>
            <person name="Choi C."/>
            <person name="Clum A."/>
            <person name="Copeland A."/>
            <person name="Grisel N."/>
            <person name="Haridas S."/>
            <person name="Kipfer T."/>
            <person name="LaButti K."/>
            <person name="Lindquist E."/>
            <person name="Lipzen A."/>
            <person name="Maire R."/>
            <person name="Meier B."/>
            <person name="Mihaltcheva S."/>
            <person name="Molinier V."/>
            <person name="Murat C."/>
            <person name="Poggeler S."/>
            <person name="Quandt C.A."/>
            <person name="Sperisen C."/>
            <person name="Tritt A."/>
            <person name="Tisserant E."/>
            <person name="Crous P.W."/>
            <person name="Henrissat B."/>
            <person name="Nehls U."/>
            <person name="Egli S."/>
            <person name="Spatafora J.W."/>
            <person name="Grigoriev I.V."/>
            <person name="Martin F.M."/>
        </authorList>
    </citation>
    <scope>NUCLEOTIDE SEQUENCE [LARGE SCALE GENOMIC DNA]</scope>
    <source>
        <strain evidence="5 6">CBS 207.34</strain>
    </source>
</reference>
<comment type="similarity">
    <text evidence="1">Belongs to the Gfa family.</text>
</comment>
<dbReference type="GO" id="GO:0046872">
    <property type="term" value="F:metal ion binding"/>
    <property type="evidence" value="ECO:0007669"/>
    <property type="project" value="UniProtKB-KW"/>
</dbReference>
<organism evidence="5 6">
    <name type="scientific">Glonium stellatum</name>
    <dbReference type="NCBI Taxonomy" id="574774"/>
    <lineage>
        <taxon>Eukaryota</taxon>
        <taxon>Fungi</taxon>
        <taxon>Dikarya</taxon>
        <taxon>Ascomycota</taxon>
        <taxon>Pezizomycotina</taxon>
        <taxon>Dothideomycetes</taxon>
        <taxon>Pleosporomycetidae</taxon>
        <taxon>Gloniales</taxon>
        <taxon>Gloniaceae</taxon>
        <taxon>Glonium</taxon>
    </lineage>
</organism>
<name>A0A8E2JN43_9PEZI</name>
<dbReference type="EMBL" id="KV750766">
    <property type="protein sequence ID" value="OCL03314.1"/>
    <property type="molecule type" value="Genomic_DNA"/>
</dbReference>
<evidence type="ECO:0000313" key="5">
    <source>
        <dbReference type="EMBL" id="OCL03314.1"/>
    </source>
</evidence>
<evidence type="ECO:0000259" key="4">
    <source>
        <dbReference type="PROSITE" id="PS51891"/>
    </source>
</evidence>
<dbReference type="PANTHER" id="PTHR28620:SF1">
    <property type="entry name" value="CENP-V_GFA DOMAIN-CONTAINING PROTEIN"/>
    <property type="match status" value="1"/>
</dbReference>
<keyword evidence="2" id="KW-0479">Metal-binding</keyword>
<accession>A0A8E2JN43</accession>
<dbReference type="PANTHER" id="PTHR28620">
    <property type="entry name" value="CENTROMERE PROTEIN V"/>
    <property type="match status" value="1"/>
</dbReference>
<sequence length="146" mass="15607">MSSSNPAAAATPTNDDAAAAPSATYDGSCHCGGVAYRVTVSPPLDHADSTVTSCNCSICVRKGYLLVYVPSKNVAFEEGKGRDGLKNYTFAQERFQHSFCPTCGTSLFAESITPDLFPDMMAVNVRTFHDVDVSKLKIKEIDGKSL</sequence>
<dbReference type="Proteomes" id="UP000250140">
    <property type="component" value="Unassembled WGS sequence"/>
</dbReference>
<dbReference type="InterPro" id="IPR011057">
    <property type="entry name" value="Mss4-like_sf"/>
</dbReference>
<proteinExistence type="inferred from homology"/>
<dbReference type="GO" id="GO:0016846">
    <property type="term" value="F:carbon-sulfur lyase activity"/>
    <property type="evidence" value="ECO:0007669"/>
    <property type="project" value="InterPro"/>
</dbReference>
<dbReference type="PROSITE" id="PS51891">
    <property type="entry name" value="CENP_V_GFA"/>
    <property type="match status" value="1"/>
</dbReference>
<dbReference type="OrthoDB" id="2993351at2759"/>
<dbReference type="InterPro" id="IPR052355">
    <property type="entry name" value="CENP-V-like"/>
</dbReference>
<dbReference type="Pfam" id="PF04828">
    <property type="entry name" value="GFA"/>
    <property type="match status" value="1"/>
</dbReference>
<evidence type="ECO:0000313" key="6">
    <source>
        <dbReference type="Proteomes" id="UP000250140"/>
    </source>
</evidence>
<dbReference type="Gene3D" id="2.170.150.70">
    <property type="match status" value="1"/>
</dbReference>
<dbReference type="AlphaFoldDB" id="A0A8E2JN43"/>
<dbReference type="InterPro" id="IPR006913">
    <property type="entry name" value="CENP-V/GFA"/>
</dbReference>
<gene>
    <name evidence="5" type="ORF">AOQ84DRAFT_356964</name>
</gene>
<feature type="domain" description="CENP-V/GFA" evidence="4">
    <location>
        <begin position="25"/>
        <end position="146"/>
    </location>
</feature>
<keyword evidence="6" id="KW-1185">Reference proteome</keyword>
<dbReference type="SUPFAM" id="SSF51316">
    <property type="entry name" value="Mss4-like"/>
    <property type="match status" value="1"/>
</dbReference>
<protein>
    <recommendedName>
        <fullName evidence="4">CENP-V/GFA domain-containing protein</fullName>
    </recommendedName>
</protein>